<accession>A0A151K1S3</accession>
<sequence>LPENNEEEHMTARDIYKEFKLRGYQYSGLFRGIKSASVSGSKGHIIWKNNWEAFMDNMLQMYIIGYDTRNLCVPTEIQKLVINPVLHASILRDNTDNAKVTTDINKRNCTFHHH</sequence>
<proteinExistence type="predicted"/>
<dbReference type="AlphaFoldDB" id="A0A151K1S3"/>
<keyword evidence="2" id="KW-1185">Reference proteome</keyword>
<evidence type="ECO:0000313" key="1">
    <source>
        <dbReference type="EMBL" id="KYN50022.1"/>
    </source>
</evidence>
<protein>
    <submittedName>
        <fullName evidence="1">Fatty acid synthase</fullName>
    </submittedName>
</protein>
<dbReference type="EMBL" id="LKEX01008748">
    <property type="protein sequence ID" value="KYN50022.1"/>
    <property type="molecule type" value="Genomic_DNA"/>
</dbReference>
<comment type="caution">
    <text evidence="1">The sequence shown here is derived from an EMBL/GenBank/DDBJ whole genome shotgun (WGS) entry which is preliminary data.</text>
</comment>
<evidence type="ECO:0000313" key="2">
    <source>
        <dbReference type="Proteomes" id="UP000078542"/>
    </source>
</evidence>
<dbReference type="Gene3D" id="3.10.129.110">
    <property type="entry name" value="Polyketide synthase dehydratase"/>
    <property type="match status" value="1"/>
</dbReference>
<dbReference type="STRING" id="456900.A0A151K1S3"/>
<dbReference type="InterPro" id="IPR042104">
    <property type="entry name" value="PKS_dehydratase_sf"/>
</dbReference>
<dbReference type="Proteomes" id="UP000078542">
    <property type="component" value="Unassembled WGS sequence"/>
</dbReference>
<reference evidence="1 2" key="1">
    <citation type="submission" date="2016-03" db="EMBL/GenBank/DDBJ databases">
        <title>Cyphomyrmex costatus WGS genome.</title>
        <authorList>
            <person name="Nygaard S."/>
            <person name="Hu H."/>
            <person name="Boomsma J."/>
            <person name="Zhang G."/>
        </authorList>
    </citation>
    <scope>NUCLEOTIDE SEQUENCE [LARGE SCALE GENOMIC DNA]</scope>
    <source>
        <strain evidence="1">MS0001</strain>
        <tissue evidence="1">Whole body</tissue>
    </source>
</reference>
<organism evidence="1 2">
    <name type="scientific">Cyphomyrmex costatus</name>
    <dbReference type="NCBI Taxonomy" id="456900"/>
    <lineage>
        <taxon>Eukaryota</taxon>
        <taxon>Metazoa</taxon>
        <taxon>Ecdysozoa</taxon>
        <taxon>Arthropoda</taxon>
        <taxon>Hexapoda</taxon>
        <taxon>Insecta</taxon>
        <taxon>Pterygota</taxon>
        <taxon>Neoptera</taxon>
        <taxon>Endopterygota</taxon>
        <taxon>Hymenoptera</taxon>
        <taxon>Apocrita</taxon>
        <taxon>Aculeata</taxon>
        <taxon>Formicoidea</taxon>
        <taxon>Formicidae</taxon>
        <taxon>Myrmicinae</taxon>
        <taxon>Cyphomyrmex</taxon>
    </lineage>
</organism>
<feature type="non-terminal residue" evidence="1">
    <location>
        <position position="1"/>
    </location>
</feature>
<gene>
    <name evidence="1" type="ORF">ALC62_00049</name>
</gene>
<name>A0A151K1S3_9HYME</name>